<evidence type="ECO:0000313" key="8">
    <source>
        <dbReference type="Proteomes" id="UP001068021"/>
    </source>
</evidence>
<gene>
    <name evidence="7" type="ORF">O3H35_02880</name>
    <name evidence="6" type="ORF">O3H54_09965</name>
</gene>
<organism evidence="6 8">
    <name type="scientific">Methanobacterium veterum</name>
    <dbReference type="NCBI Taxonomy" id="408577"/>
    <lineage>
        <taxon>Archaea</taxon>
        <taxon>Methanobacteriati</taxon>
        <taxon>Methanobacteriota</taxon>
        <taxon>Methanomada group</taxon>
        <taxon>Methanobacteria</taxon>
        <taxon>Methanobacteriales</taxon>
        <taxon>Methanobacteriaceae</taxon>
        <taxon>Methanobacterium</taxon>
    </lineage>
</organism>
<dbReference type="GO" id="GO:0009395">
    <property type="term" value="P:phospholipid catabolic process"/>
    <property type="evidence" value="ECO:0007669"/>
    <property type="project" value="TreeGrafter"/>
</dbReference>
<dbReference type="SUPFAM" id="SSF56024">
    <property type="entry name" value="Phospholipase D/nuclease"/>
    <property type="match status" value="2"/>
</dbReference>
<keyword evidence="8" id="KW-1185">Reference proteome</keyword>
<evidence type="ECO:0000313" key="6">
    <source>
        <dbReference type="EMBL" id="MCZ3366204.1"/>
    </source>
</evidence>
<evidence type="ECO:0000259" key="5">
    <source>
        <dbReference type="PROSITE" id="PS50035"/>
    </source>
</evidence>
<dbReference type="SUPFAM" id="SSF49464">
    <property type="entry name" value="Carboxypeptidase regulatory domain-like"/>
    <property type="match status" value="1"/>
</dbReference>
<comment type="caution">
    <text evidence="6">The sequence shown here is derived from an EMBL/GenBank/DDBJ whole genome shotgun (WGS) entry which is preliminary data.</text>
</comment>
<dbReference type="PROSITE" id="PS50035">
    <property type="entry name" value="PLD"/>
    <property type="match status" value="2"/>
</dbReference>
<evidence type="ECO:0000256" key="1">
    <source>
        <dbReference type="ARBA" id="ARBA00000798"/>
    </source>
</evidence>
<keyword evidence="2" id="KW-0677">Repeat</keyword>
<dbReference type="SMART" id="SM00155">
    <property type="entry name" value="PLDc"/>
    <property type="match status" value="2"/>
</dbReference>
<dbReference type="RefSeq" id="WP_048081870.1">
    <property type="nucleotide sequence ID" value="NZ_JAPVER010000020.1"/>
</dbReference>
<dbReference type="Proteomes" id="UP001068021">
    <property type="component" value="Unassembled WGS sequence"/>
</dbReference>
<reference evidence="6" key="1">
    <citation type="submission" date="2022-12" db="EMBL/GenBank/DDBJ databases">
        <title>Reclassification of two methanogenic archaea species isolated from the Kolyma lowland permafrost.</title>
        <authorList>
            <person name="Trubitsyn V.E."/>
            <person name="Rivkina E.M."/>
            <person name="Shcherbakova V.A."/>
        </authorList>
    </citation>
    <scope>NUCLEOTIDE SEQUENCE</scope>
    <source>
        <strain evidence="6">M2</strain>
        <strain evidence="7">MK4</strain>
    </source>
</reference>
<sequence>MENTRENKIYGHLIDENKKPLANLKAKASEYSFLKNKELGSSISDTNGNFQIKYYTEPESYDKINIKLDILIDNEIIMSKSRENAPYILDFEDLEINKGNIGIKGRVIDEKGNPVAGLAVVAEDVDFGKIKLNAMRLVESKVKSFVPSDIGLTGSLQFIKDKYKGLFFLEDDLLGHTITDDDGYYTILYPQNKYREIADKEPDIRVIIKDKLGAFEILKTKIHENVKSTIKYMDDTVINRGRIDGWFVTLENTSPSRLTTNNSFETLIDNEKTLKKIVNSIDNAKSYIYLTQFAFYPDFTPKFFKLEDDETYEKDKSLVDKLLDAESRGVEVKIIINENMVIPDNYDELHNYFKDSNVSVRRFPARGPYAMHAKVMVVDGKEAFILGSPFSQAYWDTNQHLVNEPRRGEKNEGPVHDVSIYLNGEAIGYIEEFFIELWNYLSDLHFNGKDKILKNKSLNLENTSKNDLNDIINQNKAFKYNNEALQIVRSITPRTVNDKGERGVLEAYRRAITNAEDFIYLENQYFTNKYIVSALKNALDHNPELQLIMVINEVPDVPSYRTWQHYGFQLMGMDLEKSVLDHPRIGIYSLWSGGFQNGKNKLRHCYVHSKVAIVDDIWATIGSSNLDGSSLSCAEEFGSHDSSTNYLNMEMNASFFDFNKPKRGTIKKFRQELWNEHLGTDISTYSRPGNGWLDLWKKTVYENIEKLESEKINFYGDALPYSPKRNVEEQIKDLIEKYRRIKGRFNL</sequence>
<feature type="domain" description="PLD phosphodiesterase" evidence="5">
    <location>
        <begin position="367"/>
        <end position="394"/>
    </location>
</feature>
<dbReference type="Proteomes" id="UP001074446">
    <property type="component" value="Unassembled WGS sequence"/>
</dbReference>
<dbReference type="EMBL" id="JAPVES010000025">
    <property type="protein sequence ID" value="MCZ3371568.1"/>
    <property type="molecule type" value="Genomic_DNA"/>
</dbReference>
<dbReference type="PANTHER" id="PTHR18896">
    <property type="entry name" value="PHOSPHOLIPASE D"/>
    <property type="match status" value="1"/>
</dbReference>
<dbReference type="AlphaFoldDB" id="A0A9E4ZZQ7"/>
<keyword evidence="4" id="KW-0443">Lipid metabolism</keyword>
<dbReference type="InterPro" id="IPR008969">
    <property type="entry name" value="CarboxyPept-like_regulatory"/>
</dbReference>
<dbReference type="GO" id="GO:0004630">
    <property type="term" value="F:phospholipase D activity"/>
    <property type="evidence" value="ECO:0007669"/>
    <property type="project" value="UniProtKB-EC"/>
</dbReference>
<protein>
    <submittedName>
        <fullName evidence="6">Phospholipase D family protein</fullName>
    </submittedName>
</protein>
<evidence type="ECO:0000256" key="2">
    <source>
        <dbReference type="ARBA" id="ARBA00022737"/>
    </source>
</evidence>
<proteinExistence type="predicted"/>
<dbReference type="PANTHER" id="PTHR18896:SF76">
    <property type="entry name" value="PHOSPHOLIPASE"/>
    <property type="match status" value="1"/>
</dbReference>
<dbReference type="InterPro" id="IPR015679">
    <property type="entry name" value="PLipase_D_fam"/>
</dbReference>
<evidence type="ECO:0000256" key="4">
    <source>
        <dbReference type="ARBA" id="ARBA00023098"/>
    </source>
</evidence>
<dbReference type="InterPro" id="IPR025202">
    <property type="entry name" value="PLD-like_dom"/>
</dbReference>
<feature type="domain" description="PLD phosphodiesterase" evidence="5">
    <location>
        <begin position="603"/>
        <end position="630"/>
    </location>
</feature>
<comment type="catalytic activity">
    <reaction evidence="1">
        <text>a 1,2-diacyl-sn-glycero-3-phosphocholine + H2O = a 1,2-diacyl-sn-glycero-3-phosphate + choline + H(+)</text>
        <dbReference type="Rhea" id="RHEA:14445"/>
        <dbReference type="ChEBI" id="CHEBI:15354"/>
        <dbReference type="ChEBI" id="CHEBI:15377"/>
        <dbReference type="ChEBI" id="CHEBI:15378"/>
        <dbReference type="ChEBI" id="CHEBI:57643"/>
        <dbReference type="ChEBI" id="CHEBI:58608"/>
        <dbReference type="EC" id="3.1.4.4"/>
    </reaction>
</comment>
<dbReference type="EMBL" id="JAPVER010000020">
    <property type="protein sequence ID" value="MCZ3366204.1"/>
    <property type="molecule type" value="Genomic_DNA"/>
</dbReference>
<evidence type="ECO:0000313" key="7">
    <source>
        <dbReference type="EMBL" id="MCZ3371568.1"/>
    </source>
</evidence>
<evidence type="ECO:0000256" key="3">
    <source>
        <dbReference type="ARBA" id="ARBA00022801"/>
    </source>
</evidence>
<dbReference type="CDD" id="cd09105">
    <property type="entry name" value="PLDc_vPLD1_2_like_2"/>
    <property type="match status" value="1"/>
</dbReference>
<dbReference type="Gene3D" id="3.30.870.10">
    <property type="entry name" value="Endonuclease Chain A"/>
    <property type="match status" value="2"/>
</dbReference>
<name>A0A9E4ZZQ7_9EURY</name>
<keyword evidence="3" id="KW-0378">Hydrolase</keyword>
<dbReference type="Pfam" id="PF13091">
    <property type="entry name" value="PLDc_2"/>
    <property type="match status" value="2"/>
</dbReference>
<dbReference type="InterPro" id="IPR001736">
    <property type="entry name" value="PLipase_D/transphosphatidylase"/>
</dbReference>
<accession>A0A9E4ZZQ7</accession>